<gene>
    <name evidence="1" type="ORF">SAMN05192539_105912</name>
</gene>
<dbReference type="EMBL" id="FNYE01000059">
    <property type="protein sequence ID" value="SEK12588.1"/>
    <property type="molecule type" value="Genomic_DNA"/>
</dbReference>
<protein>
    <submittedName>
        <fullName evidence="1">Uncharacterized protein</fullName>
    </submittedName>
</protein>
<name>A0A1H7EFE8_9BURK</name>
<accession>A0A1H7EFE8</accession>
<proteinExistence type="predicted"/>
<dbReference type="RefSeq" id="WP_233445487.1">
    <property type="nucleotide sequence ID" value="NZ_FNYE01000059.1"/>
</dbReference>
<dbReference type="AlphaFoldDB" id="A0A1H7EFE8"/>
<keyword evidence="2" id="KW-1185">Reference proteome</keyword>
<reference evidence="2" key="1">
    <citation type="submission" date="2016-10" db="EMBL/GenBank/DDBJ databases">
        <authorList>
            <person name="Varghese N."/>
            <person name="Submissions S."/>
        </authorList>
    </citation>
    <scope>NUCLEOTIDE SEQUENCE [LARGE SCALE GENOMIC DNA]</scope>
    <source>
        <strain evidence="2">LMG 26031</strain>
    </source>
</reference>
<sequence>MLVFTELGDRLVSRLDEISYPPVGRLEAFRITLPDSFTEAISSFVRSGALVID</sequence>
<evidence type="ECO:0000313" key="2">
    <source>
        <dbReference type="Proteomes" id="UP000198866"/>
    </source>
</evidence>
<dbReference type="STRING" id="667676.SAMN05192539_105912"/>
<evidence type="ECO:0000313" key="1">
    <source>
        <dbReference type="EMBL" id="SEK12588.1"/>
    </source>
</evidence>
<organism evidence="1 2">
    <name type="scientific">Paraburkholderia diazotrophica</name>
    <dbReference type="NCBI Taxonomy" id="667676"/>
    <lineage>
        <taxon>Bacteria</taxon>
        <taxon>Pseudomonadati</taxon>
        <taxon>Pseudomonadota</taxon>
        <taxon>Betaproteobacteria</taxon>
        <taxon>Burkholderiales</taxon>
        <taxon>Burkholderiaceae</taxon>
        <taxon>Paraburkholderia</taxon>
    </lineage>
</organism>
<dbReference type="Proteomes" id="UP000198866">
    <property type="component" value="Unassembled WGS sequence"/>
</dbReference>